<name>A0ABP1QGY2_9HEXA</name>
<accession>A0ABP1QGY2</accession>
<evidence type="ECO:0000259" key="2">
    <source>
        <dbReference type="Pfam" id="PF16059"/>
    </source>
</evidence>
<sequence length="1107" mass="125306">MDTNIESSPSDKELETPPTLVAESDRGKTSGSGQARIHRMASVGEEQTAKMPVLQPNFNIEATRTKSGRIHKPARNFSSDEYVVPTLTKRRIPNNSRANLQRERITPAPVSISTASELDLIKSKLEERFPATSTDIEKDESLKFIKSVCFKGKNSIEAEDLPIAEIHGGVKNTYKNWTKGPYKLRDDEMKFLQECILKPDWSRISSKDWRFLAEALRDRMYRMRRRFTKGARYNKGKAKKSKEDVTKCFVDLGSKIVGGAADDEFNKEEMSDGDSDEPPMQDDAADVDYSSSHSSRLSIKSKDPMLTRSRGNSKASSLANDESKDVDYELSRSSVGLDDITGEDLKEEMFDDLDSALVNESLSHKVGEGNSMVAALHATLQNEGDPQFDPSQYEPHSFEKDSTMFALEDMEVENSCNFFENIEEPSFENAEAAAGLSDEAFAALEQRVESPSNATIFNSQSIEGEPQPSTSSKHEVVYRKDGIDGVRVLHARNQNRLDLSAVEIEESSGNVKLNSNGDLGSPGVTMISTKTALMCALKISEDFLPSSHEKYLDRLEETEKYHHHDLDDIRKKFNMKPSALAAKRKLAMVPPKPKNPALKVINGGDKPKPHPYLRSAYAKSRKFMEDETTVIEKLGNNKILAAGRIIEIDYEHYLKEADIEIPMDDRSGAMPSLPPPSVSNCHAPSCRLGCICSSISEDMPPRKHCGRPRCFFECNCQQILFSNNDDGDIRSRLRPRVSLLNWRAESTEKEKEPMTSYRQMERGMHYIRVRRTTTQPERLRREFVLDGKVVDGRTTTKVSKERMRTKALVQSSHRRIMNKPEGAHRFVRIVPAKSEQKKAKVDTEKLLKKCHPLTVDVEHLDIDISVVETKEPVVEKREKVVKKLLLPPPAPTKKMSAKDIEEMKSIIQEMTEDCQLFGFEDRVGLFSWSKGTVHPKVVMYQVMRGDEFRIPWLYLPIPPQGYSWICHHLNSAFERTDYVYIPEIKCCIPSQALRVNMNTAFNRKKAVVFDVKADGRSPDIGKIYFFPNLPKVLVCGPFKTDESTINPRELGTADQVAAALQHLEKMRLMKNFGDDKSWKRFTTAPTIFPIKRRNVSSLLYIKLKNPL</sequence>
<evidence type="ECO:0000313" key="4">
    <source>
        <dbReference type="Proteomes" id="UP001642540"/>
    </source>
</evidence>
<feature type="compositionally biased region" description="Polar residues" evidence="1">
    <location>
        <begin position="309"/>
        <end position="320"/>
    </location>
</feature>
<organism evidence="3 4">
    <name type="scientific">Orchesella dallaii</name>
    <dbReference type="NCBI Taxonomy" id="48710"/>
    <lineage>
        <taxon>Eukaryota</taxon>
        <taxon>Metazoa</taxon>
        <taxon>Ecdysozoa</taxon>
        <taxon>Arthropoda</taxon>
        <taxon>Hexapoda</taxon>
        <taxon>Collembola</taxon>
        <taxon>Entomobryomorpha</taxon>
        <taxon>Entomobryoidea</taxon>
        <taxon>Orchesellidae</taxon>
        <taxon>Orchesellinae</taxon>
        <taxon>Orchesella</taxon>
    </lineage>
</organism>
<feature type="region of interest" description="Disordered" evidence="1">
    <location>
        <begin position="1"/>
        <end position="36"/>
    </location>
</feature>
<keyword evidence="4" id="KW-1185">Reference proteome</keyword>
<protein>
    <recommendedName>
        <fullName evidence="2">MGA conserved domain-containing protein</fullName>
    </recommendedName>
</protein>
<comment type="caution">
    <text evidence="3">The sequence shown here is derived from an EMBL/GenBank/DDBJ whole genome shotgun (WGS) entry which is preliminary data.</text>
</comment>
<dbReference type="InterPro" id="IPR032060">
    <property type="entry name" value="MGA_dom"/>
</dbReference>
<proteinExistence type="predicted"/>
<evidence type="ECO:0000313" key="3">
    <source>
        <dbReference type="EMBL" id="CAL8101944.1"/>
    </source>
</evidence>
<feature type="compositionally biased region" description="Acidic residues" evidence="1">
    <location>
        <begin position="261"/>
        <end position="286"/>
    </location>
</feature>
<reference evidence="3 4" key="1">
    <citation type="submission" date="2024-08" db="EMBL/GenBank/DDBJ databases">
        <authorList>
            <person name="Cucini C."/>
            <person name="Frati F."/>
        </authorList>
    </citation>
    <scope>NUCLEOTIDE SEQUENCE [LARGE SCALE GENOMIC DNA]</scope>
</reference>
<dbReference type="Proteomes" id="UP001642540">
    <property type="component" value="Unassembled WGS sequence"/>
</dbReference>
<dbReference type="EMBL" id="CAXLJM020000033">
    <property type="protein sequence ID" value="CAL8101944.1"/>
    <property type="molecule type" value="Genomic_DNA"/>
</dbReference>
<dbReference type="Pfam" id="PF16059">
    <property type="entry name" value="MGA_dom"/>
    <property type="match status" value="1"/>
</dbReference>
<evidence type="ECO:0000256" key="1">
    <source>
        <dbReference type="SAM" id="MobiDB-lite"/>
    </source>
</evidence>
<feature type="compositionally biased region" description="Low complexity" evidence="1">
    <location>
        <begin position="287"/>
        <end position="298"/>
    </location>
</feature>
<feature type="domain" description="MGA conserved" evidence="2">
    <location>
        <begin position="680"/>
        <end position="717"/>
    </location>
</feature>
<gene>
    <name evidence="3" type="ORF">ODALV1_LOCUS11004</name>
</gene>
<feature type="region of interest" description="Disordered" evidence="1">
    <location>
        <begin position="261"/>
        <end position="329"/>
    </location>
</feature>